<dbReference type="VEuPathDB" id="VectorBase:LOC119160822"/>
<dbReference type="SUPFAM" id="SSF103473">
    <property type="entry name" value="MFS general substrate transporter"/>
    <property type="match status" value="1"/>
</dbReference>
<dbReference type="Proteomes" id="UP000821866">
    <property type="component" value="Chromosome 2"/>
</dbReference>
<reference evidence="6" key="2">
    <citation type="submission" date="2021-09" db="EMBL/GenBank/DDBJ databases">
        <authorList>
            <person name="Jia N."/>
            <person name="Wang J."/>
            <person name="Shi W."/>
            <person name="Du L."/>
            <person name="Sun Y."/>
            <person name="Zhan W."/>
            <person name="Jiang J."/>
            <person name="Wang Q."/>
            <person name="Zhang B."/>
            <person name="Ji P."/>
            <person name="Sakyi L.B."/>
            <person name="Cui X."/>
            <person name="Yuan T."/>
            <person name="Jiang B."/>
            <person name="Yang W."/>
            <person name="Lam T.T.-Y."/>
            <person name="Chang Q."/>
            <person name="Ding S."/>
            <person name="Wang X."/>
            <person name="Zhu J."/>
            <person name="Ruan X."/>
            <person name="Zhao L."/>
            <person name="Wei J."/>
            <person name="Que T."/>
            <person name="Du C."/>
            <person name="Cheng J."/>
            <person name="Dai P."/>
            <person name="Han X."/>
            <person name="Huang E."/>
            <person name="Gao Y."/>
            <person name="Liu J."/>
            <person name="Shao H."/>
            <person name="Ye R."/>
            <person name="Li L."/>
            <person name="Wei W."/>
            <person name="Wang X."/>
            <person name="Wang C."/>
            <person name="Huo Q."/>
            <person name="Li W."/>
            <person name="Guo W."/>
            <person name="Chen H."/>
            <person name="Chen S."/>
            <person name="Zhou L."/>
            <person name="Zhou L."/>
            <person name="Ni X."/>
            <person name="Tian J."/>
            <person name="Zhou Y."/>
            <person name="Sheng Y."/>
            <person name="Liu T."/>
            <person name="Pan Y."/>
            <person name="Xia L."/>
            <person name="Li J."/>
            <person name="Zhao F."/>
            <person name="Cao W."/>
        </authorList>
    </citation>
    <scope>NUCLEOTIDE SEQUENCE</scope>
    <source>
        <strain evidence="6">Rmic-2018</strain>
        <tissue evidence="6">Larvae</tissue>
    </source>
</reference>
<accession>A0A9J6EJI8</accession>
<gene>
    <name evidence="6" type="ORF">HPB51_022727</name>
</gene>
<proteinExistence type="predicted"/>
<evidence type="ECO:0000256" key="4">
    <source>
        <dbReference type="ARBA" id="ARBA00023136"/>
    </source>
</evidence>
<evidence type="ECO:0000256" key="5">
    <source>
        <dbReference type="SAM" id="Phobius"/>
    </source>
</evidence>
<dbReference type="InterPro" id="IPR005828">
    <property type="entry name" value="MFS_sugar_transport-like"/>
</dbReference>
<sequence>MGASGSPSWLEIGSNVLVRFLVLSAGFIKWIMAPEIFPTSARSFGFACVLTCSRCGAMVAPFLRDLAEVTHLVVQFVFPALFLLISAGLTLLLPETLNKPLPDTFHEAETLDRKKIPKTLVPLTEYKLTSSSV</sequence>
<evidence type="ECO:0000313" key="7">
    <source>
        <dbReference type="Proteomes" id="UP000821866"/>
    </source>
</evidence>
<protein>
    <submittedName>
        <fullName evidence="6">Uncharacterized protein</fullName>
    </submittedName>
</protein>
<evidence type="ECO:0000313" key="6">
    <source>
        <dbReference type="EMBL" id="KAH8034277.1"/>
    </source>
</evidence>
<name>A0A9J6EJI8_RHIMP</name>
<keyword evidence="2 5" id="KW-0812">Transmembrane</keyword>
<evidence type="ECO:0000256" key="3">
    <source>
        <dbReference type="ARBA" id="ARBA00022989"/>
    </source>
</evidence>
<keyword evidence="4 5" id="KW-0472">Membrane</keyword>
<organism evidence="6 7">
    <name type="scientific">Rhipicephalus microplus</name>
    <name type="common">Cattle tick</name>
    <name type="synonym">Boophilus microplus</name>
    <dbReference type="NCBI Taxonomy" id="6941"/>
    <lineage>
        <taxon>Eukaryota</taxon>
        <taxon>Metazoa</taxon>
        <taxon>Ecdysozoa</taxon>
        <taxon>Arthropoda</taxon>
        <taxon>Chelicerata</taxon>
        <taxon>Arachnida</taxon>
        <taxon>Acari</taxon>
        <taxon>Parasitiformes</taxon>
        <taxon>Ixodida</taxon>
        <taxon>Ixodoidea</taxon>
        <taxon>Ixodidae</taxon>
        <taxon>Rhipicephalinae</taxon>
        <taxon>Rhipicephalus</taxon>
        <taxon>Boophilus</taxon>
    </lineage>
</organism>
<dbReference type="PANTHER" id="PTHR24064">
    <property type="entry name" value="SOLUTE CARRIER FAMILY 22 MEMBER"/>
    <property type="match status" value="1"/>
</dbReference>
<dbReference type="Gene3D" id="1.20.1250.20">
    <property type="entry name" value="MFS general substrate transporter like domains"/>
    <property type="match status" value="1"/>
</dbReference>
<evidence type="ECO:0000256" key="2">
    <source>
        <dbReference type="ARBA" id="ARBA00022692"/>
    </source>
</evidence>
<keyword evidence="7" id="KW-1185">Reference proteome</keyword>
<dbReference type="GO" id="GO:0022857">
    <property type="term" value="F:transmembrane transporter activity"/>
    <property type="evidence" value="ECO:0007669"/>
    <property type="project" value="InterPro"/>
</dbReference>
<reference evidence="6" key="1">
    <citation type="journal article" date="2020" name="Cell">
        <title>Large-Scale Comparative Analyses of Tick Genomes Elucidate Their Genetic Diversity and Vector Capacities.</title>
        <authorList>
            <consortium name="Tick Genome and Microbiome Consortium (TIGMIC)"/>
            <person name="Jia N."/>
            <person name="Wang J."/>
            <person name="Shi W."/>
            <person name="Du L."/>
            <person name="Sun Y."/>
            <person name="Zhan W."/>
            <person name="Jiang J.F."/>
            <person name="Wang Q."/>
            <person name="Zhang B."/>
            <person name="Ji P."/>
            <person name="Bell-Sakyi L."/>
            <person name="Cui X.M."/>
            <person name="Yuan T.T."/>
            <person name="Jiang B.G."/>
            <person name="Yang W.F."/>
            <person name="Lam T.T."/>
            <person name="Chang Q.C."/>
            <person name="Ding S.J."/>
            <person name="Wang X.J."/>
            <person name="Zhu J.G."/>
            <person name="Ruan X.D."/>
            <person name="Zhao L."/>
            <person name="Wei J.T."/>
            <person name="Ye R.Z."/>
            <person name="Que T.C."/>
            <person name="Du C.H."/>
            <person name="Zhou Y.H."/>
            <person name="Cheng J.X."/>
            <person name="Dai P.F."/>
            <person name="Guo W.B."/>
            <person name="Han X.H."/>
            <person name="Huang E.J."/>
            <person name="Li L.F."/>
            <person name="Wei W."/>
            <person name="Gao Y.C."/>
            <person name="Liu J.Z."/>
            <person name="Shao H.Z."/>
            <person name="Wang X."/>
            <person name="Wang C.C."/>
            <person name="Yang T.C."/>
            <person name="Huo Q.B."/>
            <person name="Li W."/>
            <person name="Chen H.Y."/>
            <person name="Chen S.E."/>
            <person name="Zhou L.G."/>
            <person name="Ni X.B."/>
            <person name="Tian J.H."/>
            <person name="Sheng Y."/>
            <person name="Liu T."/>
            <person name="Pan Y.S."/>
            <person name="Xia L.Y."/>
            <person name="Li J."/>
            <person name="Zhao F."/>
            <person name="Cao W.C."/>
        </authorList>
    </citation>
    <scope>NUCLEOTIDE SEQUENCE</scope>
    <source>
        <strain evidence="6">Rmic-2018</strain>
    </source>
</reference>
<feature type="transmembrane region" description="Helical" evidence="5">
    <location>
        <begin position="12"/>
        <end position="32"/>
    </location>
</feature>
<evidence type="ECO:0000256" key="1">
    <source>
        <dbReference type="ARBA" id="ARBA00004141"/>
    </source>
</evidence>
<feature type="transmembrane region" description="Helical" evidence="5">
    <location>
        <begin position="69"/>
        <end position="93"/>
    </location>
</feature>
<dbReference type="AlphaFoldDB" id="A0A9J6EJI8"/>
<dbReference type="EMBL" id="JABSTU010000004">
    <property type="protein sequence ID" value="KAH8034277.1"/>
    <property type="molecule type" value="Genomic_DNA"/>
</dbReference>
<dbReference type="Pfam" id="PF00083">
    <property type="entry name" value="Sugar_tr"/>
    <property type="match status" value="1"/>
</dbReference>
<comment type="subcellular location">
    <subcellularLocation>
        <location evidence="1">Membrane</location>
        <topology evidence="1">Multi-pass membrane protein</topology>
    </subcellularLocation>
</comment>
<dbReference type="GO" id="GO:0016020">
    <property type="term" value="C:membrane"/>
    <property type="evidence" value="ECO:0007669"/>
    <property type="project" value="UniProtKB-SubCell"/>
</dbReference>
<comment type="caution">
    <text evidence="6">The sequence shown here is derived from an EMBL/GenBank/DDBJ whole genome shotgun (WGS) entry which is preliminary data.</text>
</comment>
<dbReference type="InterPro" id="IPR036259">
    <property type="entry name" value="MFS_trans_sf"/>
</dbReference>
<keyword evidence="3 5" id="KW-1133">Transmembrane helix</keyword>